<evidence type="ECO:0000256" key="1">
    <source>
        <dbReference type="ARBA" id="ARBA00004138"/>
    </source>
</evidence>
<organism evidence="12 13">
    <name type="scientific">Streblomastix strix</name>
    <dbReference type="NCBI Taxonomy" id="222440"/>
    <lineage>
        <taxon>Eukaryota</taxon>
        <taxon>Metamonada</taxon>
        <taxon>Preaxostyla</taxon>
        <taxon>Oxymonadida</taxon>
        <taxon>Streblomastigidae</taxon>
        <taxon>Streblomastix</taxon>
    </lineage>
</organism>
<evidence type="ECO:0000256" key="9">
    <source>
        <dbReference type="PROSITE-ProRule" id="PRU00706"/>
    </source>
</evidence>
<evidence type="ECO:0000256" key="10">
    <source>
        <dbReference type="RuleBase" id="RU004011"/>
    </source>
</evidence>
<accession>A0A5J4V7E4</accession>
<evidence type="ECO:0000313" key="12">
    <source>
        <dbReference type="EMBL" id="KAA6378577.1"/>
    </source>
</evidence>
<dbReference type="InterPro" id="IPR001564">
    <property type="entry name" value="Nucleoside_diP_kinase"/>
</dbReference>
<reference evidence="12 13" key="1">
    <citation type="submission" date="2019-03" db="EMBL/GenBank/DDBJ databases">
        <title>Single cell metagenomics reveals metabolic interactions within the superorganism composed of flagellate Streblomastix strix and complex community of Bacteroidetes bacteria on its surface.</title>
        <authorList>
            <person name="Treitli S.C."/>
            <person name="Kolisko M."/>
            <person name="Husnik F."/>
            <person name="Keeling P."/>
            <person name="Hampl V."/>
        </authorList>
    </citation>
    <scope>NUCLEOTIDE SEQUENCE [LARGE SCALE GENOMIC DNA]</scope>
    <source>
        <strain evidence="12">ST1C</strain>
    </source>
</reference>
<dbReference type="GO" id="GO:0006241">
    <property type="term" value="P:CTP biosynthetic process"/>
    <property type="evidence" value="ECO:0007669"/>
    <property type="project" value="InterPro"/>
</dbReference>
<comment type="similarity">
    <text evidence="2 9 10">Belongs to the NDK family.</text>
</comment>
<dbReference type="Gene3D" id="1.20.890.10">
    <property type="entry name" value="cAMP-dependent protein kinase regulatory subunit, dimerization-anchoring domain"/>
    <property type="match status" value="1"/>
</dbReference>
<dbReference type="Gene3D" id="3.30.70.141">
    <property type="entry name" value="Nucleoside diphosphate kinase-like domain"/>
    <property type="match status" value="1"/>
</dbReference>
<comment type="caution">
    <text evidence="9">Lacks conserved residue(s) required for the propagation of feature annotation.</text>
</comment>
<evidence type="ECO:0000256" key="8">
    <source>
        <dbReference type="ARBA" id="ARBA00023273"/>
    </source>
</evidence>
<dbReference type="GO" id="GO:0005524">
    <property type="term" value="F:ATP binding"/>
    <property type="evidence" value="ECO:0007669"/>
    <property type="project" value="UniProtKB-KW"/>
</dbReference>
<proteinExistence type="inferred from homology"/>
<keyword evidence="8" id="KW-0966">Cell projection</keyword>
<dbReference type="OrthoDB" id="2162449at2759"/>
<dbReference type="SMART" id="SM00562">
    <property type="entry name" value="NDK"/>
    <property type="match status" value="1"/>
</dbReference>
<dbReference type="GO" id="GO:0004550">
    <property type="term" value="F:nucleoside diphosphate kinase activity"/>
    <property type="evidence" value="ECO:0007669"/>
    <property type="project" value="InterPro"/>
</dbReference>
<evidence type="ECO:0000256" key="4">
    <source>
        <dbReference type="ARBA" id="ARBA00022741"/>
    </source>
</evidence>
<dbReference type="GO" id="GO:0005929">
    <property type="term" value="C:cilium"/>
    <property type="evidence" value="ECO:0007669"/>
    <property type="project" value="UniProtKB-SubCell"/>
</dbReference>
<protein>
    <submittedName>
        <fullName evidence="12">Nucleoside-diphosphate kinase</fullName>
    </submittedName>
</protein>
<dbReference type="GO" id="GO:0006183">
    <property type="term" value="P:GTP biosynthetic process"/>
    <property type="evidence" value="ECO:0007669"/>
    <property type="project" value="InterPro"/>
</dbReference>
<name>A0A5J4V7E4_9EUKA</name>
<keyword evidence="4" id="KW-0547">Nucleotide-binding</keyword>
<dbReference type="Proteomes" id="UP000324800">
    <property type="component" value="Unassembled WGS sequence"/>
</dbReference>
<dbReference type="GO" id="GO:0006228">
    <property type="term" value="P:UTP biosynthetic process"/>
    <property type="evidence" value="ECO:0007669"/>
    <property type="project" value="InterPro"/>
</dbReference>
<feature type="non-terminal residue" evidence="12">
    <location>
        <position position="1"/>
    </location>
</feature>
<evidence type="ECO:0000256" key="5">
    <source>
        <dbReference type="ARBA" id="ARBA00022777"/>
    </source>
</evidence>
<dbReference type="Pfam" id="PF05186">
    <property type="entry name" value="Dpy-30"/>
    <property type="match status" value="1"/>
</dbReference>
<dbReference type="FunFam" id="3.30.70.141:FF:000010">
    <property type="entry name" value="Nucleoside diphosphate kinase 7"/>
    <property type="match status" value="1"/>
</dbReference>
<dbReference type="PANTHER" id="PTHR46161:SF3">
    <property type="entry name" value="NUCLEOSIDE DIPHOSPHATE KINASE DDB_G0292928-RELATED"/>
    <property type="match status" value="1"/>
</dbReference>
<dbReference type="InterPro" id="IPR034907">
    <property type="entry name" value="NDK-like_dom"/>
</dbReference>
<keyword evidence="3" id="KW-0808">Transferase</keyword>
<evidence type="ECO:0000256" key="3">
    <source>
        <dbReference type="ARBA" id="ARBA00022679"/>
    </source>
</evidence>
<dbReference type="PROSITE" id="PS51374">
    <property type="entry name" value="NDPK_LIKE"/>
    <property type="match status" value="1"/>
</dbReference>
<evidence type="ECO:0000313" key="13">
    <source>
        <dbReference type="Proteomes" id="UP000324800"/>
    </source>
</evidence>
<dbReference type="InterPro" id="IPR007858">
    <property type="entry name" value="Dpy-30_motif"/>
</dbReference>
<evidence type="ECO:0000256" key="6">
    <source>
        <dbReference type="ARBA" id="ARBA00022801"/>
    </source>
</evidence>
<sequence>LIKPDGFVHRTEIIDIIKENGFSIVQEKEISATREKYALFYKDHEGQPYFDKLLTFMSSGPIVVLVLAKKDAISEWRKLIGPTNSNEAREKVPNSIRAKFGTDGTENAVHGSGNEADAHREINFFFPNMVVDPLPTKEQAETYLAKYVHPLLNQGLLQLCKVKPEDPTAWLGTWLLENNPNQPAEKMF</sequence>
<evidence type="ECO:0000256" key="7">
    <source>
        <dbReference type="ARBA" id="ARBA00022840"/>
    </source>
</evidence>
<dbReference type="PRINTS" id="PR01243">
    <property type="entry name" value="NUCDPKINASE"/>
</dbReference>
<dbReference type="AlphaFoldDB" id="A0A5J4V7E4"/>
<gene>
    <name evidence="12" type="ORF">EZS28_025895</name>
</gene>
<dbReference type="InterPro" id="IPR036850">
    <property type="entry name" value="NDK-like_dom_sf"/>
</dbReference>
<dbReference type="CDD" id="cd22970">
    <property type="entry name" value="DD_NDKH5-like"/>
    <property type="match status" value="1"/>
</dbReference>
<dbReference type="PANTHER" id="PTHR46161">
    <property type="entry name" value="NUCLEOSIDE DIPHOSPHATE KINASE"/>
    <property type="match status" value="1"/>
</dbReference>
<keyword evidence="5 12" id="KW-0418">Kinase</keyword>
<comment type="subcellular location">
    <subcellularLocation>
        <location evidence="1">Cell projection</location>
        <location evidence="1">Cilium</location>
    </subcellularLocation>
</comment>
<dbReference type="EMBL" id="SNRW01009052">
    <property type="protein sequence ID" value="KAA6378577.1"/>
    <property type="molecule type" value="Genomic_DNA"/>
</dbReference>
<dbReference type="Pfam" id="PF00334">
    <property type="entry name" value="NDK"/>
    <property type="match status" value="1"/>
</dbReference>
<dbReference type="SUPFAM" id="SSF54919">
    <property type="entry name" value="Nucleoside diphosphate kinase, NDK"/>
    <property type="match status" value="1"/>
</dbReference>
<dbReference type="GO" id="GO:0016787">
    <property type="term" value="F:hydrolase activity"/>
    <property type="evidence" value="ECO:0007669"/>
    <property type="project" value="UniProtKB-KW"/>
</dbReference>
<comment type="caution">
    <text evidence="12">The sequence shown here is derived from an EMBL/GenBank/DDBJ whole genome shotgun (WGS) entry which is preliminary data.</text>
</comment>
<evidence type="ECO:0000259" key="11">
    <source>
        <dbReference type="SMART" id="SM00562"/>
    </source>
</evidence>
<keyword evidence="7" id="KW-0067">ATP-binding</keyword>
<feature type="domain" description="Nucleoside diphosphate kinase-like" evidence="11">
    <location>
        <begin position="1"/>
        <end position="133"/>
    </location>
</feature>
<keyword evidence="6" id="KW-0378">Hydrolase</keyword>
<evidence type="ECO:0000256" key="2">
    <source>
        <dbReference type="ARBA" id="ARBA00008142"/>
    </source>
</evidence>